<name>A0A7D9DRC7_PARCT</name>
<keyword evidence="5" id="KW-1185">Reference proteome</keyword>
<feature type="coiled-coil region" evidence="1">
    <location>
        <begin position="32"/>
        <end position="77"/>
    </location>
</feature>
<keyword evidence="3" id="KW-0812">Transmembrane</keyword>
<gene>
    <name evidence="4" type="ORF">PACLA_8A014939</name>
</gene>
<comment type="caution">
    <text evidence="4">The sequence shown here is derived from an EMBL/GenBank/DDBJ whole genome shotgun (WGS) entry which is preliminary data.</text>
</comment>
<dbReference type="Gene3D" id="1.20.5.340">
    <property type="match status" value="1"/>
</dbReference>
<feature type="transmembrane region" description="Helical" evidence="3">
    <location>
        <begin position="7"/>
        <end position="26"/>
    </location>
</feature>
<accession>A0A7D9DRC7</accession>
<dbReference type="OrthoDB" id="10572200at2759"/>
<evidence type="ECO:0000313" key="5">
    <source>
        <dbReference type="Proteomes" id="UP001152795"/>
    </source>
</evidence>
<evidence type="ECO:0000313" key="4">
    <source>
        <dbReference type="EMBL" id="CAB3992088.1"/>
    </source>
</evidence>
<feature type="compositionally biased region" description="Low complexity" evidence="2">
    <location>
        <begin position="406"/>
        <end position="424"/>
    </location>
</feature>
<feature type="compositionally biased region" description="Basic and acidic residues" evidence="2">
    <location>
        <begin position="473"/>
        <end position="488"/>
    </location>
</feature>
<reference evidence="4" key="1">
    <citation type="submission" date="2020-04" db="EMBL/GenBank/DDBJ databases">
        <authorList>
            <person name="Alioto T."/>
            <person name="Alioto T."/>
            <person name="Gomez Garrido J."/>
        </authorList>
    </citation>
    <scope>NUCLEOTIDE SEQUENCE</scope>
    <source>
        <strain evidence="4">A484AB</strain>
    </source>
</reference>
<feature type="region of interest" description="Disordered" evidence="2">
    <location>
        <begin position="394"/>
        <end position="509"/>
    </location>
</feature>
<dbReference type="Proteomes" id="UP001152795">
    <property type="component" value="Unassembled WGS sequence"/>
</dbReference>
<evidence type="ECO:0000256" key="1">
    <source>
        <dbReference type="SAM" id="Coils"/>
    </source>
</evidence>
<keyword evidence="3" id="KW-1133">Transmembrane helix</keyword>
<evidence type="ECO:0000256" key="3">
    <source>
        <dbReference type="SAM" id="Phobius"/>
    </source>
</evidence>
<feature type="compositionally biased region" description="Basic and acidic residues" evidence="2">
    <location>
        <begin position="230"/>
        <end position="248"/>
    </location>
</feature>
<feature type="coiled-coil region" evidence="1">
    <location>
        <begin position="141"/>
        <end position="210"/>
    </location>
</feature>
<protein>
    <submittedName>
        <fullName evidence="4">Uncharacterized protein</fullName>
    </submittedName>
</protein>
<keyword evidence="3" id="KW-0472">Membrane</keyword>
<keyword evidence="1" id="KW-0175">Coiled coil</keyword>
<organism evidence="4 5">
    <name type="scientific">Paramuricea clavata</name>
    <name type="common">Red gorgonian</name>
    <name type="synonym">Violescent sea-whip</name>
    <dbReference type="NCBI Taxonomy" id="317549"/>
    <lineage>
        <taxon>Eukaryota</taxon>
        <taxon>Metazoa</taxon>
        <taxon>Cnidaria</taxon>
        <taxon>Anthozoa</taxon>
        <taxon>Octocorallia</taxon>
        <taxon>Malacalcyonacea</taxon>
        <taxon>Plexauridae</taxon>
        <taxon>Paramuricea</taxon>
    </lineage>
</organism>
<evidence type="ECO:0000256" key="2">
    <source>
        <dbReference type="SAM" id="MobiDB-lite"/>
    </source>
</evidence>
<feature type="compositionally biased region" description="Basic and acidic residues" evidence="2">
    <location>
        <begin position="498"/>
        <end position="509"/>
    </location>
</feature>
<feature type="region of interest" description="Disordered" evidence="2">
    <location>
        <begin position="230"/>
        <end position="256"/>
    </location>
</feature>
<dbReference type="AlphaFoldDB" id="A0A7D9DRC7"/>
<feature type="compositionally biased region" description="Basic and acidic residues" evidence="2">
    <location>
        <begin position="448"/>
        <end position="463"/>
    </location>
</feature>
<proteinExistence type="predicted"/>
<dbReference type="EMBL" id="CACRXK020001976">
    <property type="protein sequence ID" value="CAB3992088.1"/>
    <property type="molecule type" value="Genomic_DNA"/>
</dbReference>
<sequence length="509" mass="58262">MPSGHRFPPYLIAAGVLFTITFYHVYNVRTKNSELERNVKIFKEALAVSKEKNKVLVKDALEKIEKKDARIKLLERENLSKHTKLGVTQTKLAKMKSQLELNKGEITKLHQLAADHKAEISTLTKSVSKSHEVLTKLSEKADHVMLDHKKLKKQNTELEEQNGKLQNDIKQQQSERQTLDEQLNTLRKEKEDLRIKVNDLTRKNEVIQESIRHKIKESYASRREMIRRQRMKETEDGQPKLKTLEDSRHSRHRPTKIRHTHSLVKDSDQDQVLKDIVDNSDKDRNNISKIVVDSADDNQNNVSKIMVDNSETENVSKMIADNSGTRKVSRIMVDNSDNTQNNISRFMVDNSENKEKRDVSFVAKIPTTAENNLVGGQESLNDSTSDYQIPAFRKSTEKPLDNFNTQDQGQNEGENFENGNTDDGQSLIEDRDENSESDAGGGNANRESPIEGKEEENVHEMRTGVDLLPVFPKIEDETIDKQDIHESPKVYGDNLQDNFKHDSVSETDT</sequence>